<accession>A0A3M6V1Q9</accession>
<evidence type="ECO:0000256" key="7">
    <source>
        <dbReference type="SAM" id="Phobius"/>
    </source>
</evidence>
<feature type="domain" description="G-protein coupled receptors family 1 profile" evidence="8">
    <location>
        <begin position="352"/>
        <end position="593"/>
    </location>
</feature>
<keyword evidence="3 6" id="KW-0812">Transmembrane</keyword>
<feature type="transmembrane region" description="Helical" evidence="7">
    <location>
        <begin position="58"/>
        <end position="80"/>
    </location>
</feature>
<comment type="subcellular location">
    <subcellularLocation>
        <location evidence="1">Cell membrane</location>
        <topology evidence="1">Multi-pass membrane protein</topology>
    </subcellularLocation>
</comment>
<dbReference type="InterPro" id="IPR017452">
    <property type="entry name" value="GPCR_Rhodpsn_7TM"/>
</dbReference>
<feature type="transmembrane region" description="Helical" evidence="7">
    <location>
        <begin position="452"/>
        <end position="474"/>
    </location>
</feature>
<feature type="transmembrane region" description="Helical" evidence="7">
    <location>
        <begin position="539"/>
        <end position="562"/>
    </location>
</feature>
<dbReference type="PROSITE" id="PS00237">
    <property type="entry name" value="G_PROTEIN_RECEP_F1_1"/>
    <property type="match status" value="1"/>
</dbReference>
<feature type="transmembrane region" description="Helical" evidence="7">
    <location>
        <begin position="100"/>
        <end position="118"/>
    </location>
</feature>
<keyword evidence="4 7" id="KW-1133">Transmembrane helix</keyword>
<dbReference type="PRINTS" id="PR00237">
    <property type="entry name" value="GPCRRHODOPSN"/>
</dbReference>
<feature type="domain" description="G-protein coupled receptors family 1 profile" evidence="8">
    <location>
        <begin position="37"/>
        <end position="279"/>
    </location>
</feature>
<keyword evidence="10" id="KW-1185">Reference proteome</keyword>
<proteinExistence type="inferred from homology"/>
<feature type="transmembrane region" description="Helical" evidence="7">
    <location>
        <begin position="373"/>
        <end position="393"/>
    </location>
</feature>
<evidence type="ECO:0000256" key="1">
    <source>
        <dbReference type="ARBA" id="ARBA00004651"/>
    </source>
</evidence>
<organism evidence="9 10">
    <name type="scientific">Pocillopora damicornis</name>
    <name type="common">Cauliflower coral</name>
    <name type="synonym">Millepora damicornis</name>
    <dbReference type="NCBI Taxonomy" id="46731"/>
    <lineage>
        <taxon>Eukaryota</taxon>
        <taxon>Metazoa</taxon>
        <taxon>Cnidaria</taxon>
        <taxon>Anthozoa</taxon>
        <taxon>Hexacorallia</taxon>
        <taxon>Scleractinia</taxon>
        <taxon>Astrocoeniina</taxon>
        <taxon>Pocilloporidae</taxon>
        <taxon>Pocillopora</taxon>
    </lineage>
</organism>
<dbReference type="GO" id="GO:0004930">
    <property type="term" value="F:G protein-coupled receptor activity"/>
    <property type="evidence" value="ECO:0007669"/>
    <property type="project" value="UniProtKB-KW"/>
</dbReference>
<dbReference type="SUPFAM" id="SSF81321">
    <property type="entry name" value="Family A G protein-coupled receptor-like"/>
    <property type="match status" value="2"/>
</dbReference>
<evidence type="ECO:0000313" key="10">
    <source>
        <dbReference type="Proteomes" id="UP000275408"/>
    </source>
</evidence>
<dbReference type="PANTHER" id="PTHR22750">
    <property type="entry name" value="G-PROTEIN COUPLED RECEPTOR"/>
    <property type="match status" value="1"/>
</dbReference>
<keyword evidence="2" id="KW-1003">Cell membrane</keyword>
<feature type="transmembrane region" description="Helical" evidence="7">
    <location>
        <begin position="229"/>
        <end position="251"/>
    </location>
</feature>
<keyword evidence="6" id="KW-0297">G-protein coupled receptor</keyword>
<dbReference type="GO" id="GO:0005886">
    <property type="term" value="C:plasma membrane"/>
    <property type="evidence" value="ECO:0007669"/>
    <property type="project" value="UniProtKB-SubCell"/>
</dbReference>
<dbReference type="InterPro" id="IPR000276">
    <property type="entry name" value="GPCR_Rhodpsn"/>
</dbReference>
<reference evidence="9 10" key="1">
    <citation type="journal article" date="2018" name="Sci. Rep.">
        <title>Comparative analysis of the Pocillopora damicornis genome highlights role of immune system in coral evolution.</title>
        <authorList>
            <person name="Cunning R."/>
            <person name="Bay R.A."/>
            <person name="Gillette P."/>
            <person name="Baker A.C."/>
            <person name="Traylor-Knowles N."/>
        </authorList>
    </citation>
    <scope>NUCLEOTIDE SEQUENCE [LARGE SCALE GENOMIC DNA]</scope>
    <source>
        <strain evidence="9">RSMAS</strain>
        <tissue evidence="9">Whole animal</tissue>
    </source>
</reference>
<feature type="transmembrane region" description="Helical" evidence="7">
    <location>
        <begin position="480"/>
        <end position="503"/>
    </location>
</feature>
<evidence type="ECO:0000256" key="4">
    <source>
        <dbReference type="ARBA" id="ARBA00022989"/>
    </source>
</evidence>
<evidence type="ECO:0000256" key="6">
    <source>
        <dbReference type="RuleBase" id="RU000688"/>
    </source>
</evidence>
<evidence type="ECO:0000259" key="8">
    <source>
        <dbReference type="PROSITE" id="PS50262"/>
    </source>
</evidence>
<comment type="similarity">
    <text evidence="6">Belongs to the G-protein coupled receptor 1 family.</text>
</comment>
<feature type="transmembrane region" description="Helical" evidence="7">
    <location>
        <begin position="413"/>
        <end position="431"/>
    </location>
</feature>
<name>A0A3M6V1Q9_POCDA</name>
<dbReference type="Proteomes" id="UP000275408">
    <property type="component" value="Unassembled WGS sequence"/>
</dbReference>
<keyword evidence="6" id="KW-0807">Transducer</keyword>
<evidence type="ECO:0000256" key="2">
    <source>
        <dbReference type="ARBA" id="ARBA00022475"/>
    </source>
</evidence>
<feature type="transmembrane region" description="Helical" evidence="7">
    <location>
        <begin position="168"/>
        <end position="193"/>
    </location>
</feature>
<dbReference type="EMBL" id="RCHS01000282">
    <property type="protein sequence ID" value="RMX59739.1"/>
    <property type="molecule type" value="Genomic_DNA"/>
</dbReference>
<keyword evidence="6" id="KW-0675">Receptor</keyword>
<feature type="transmembrane region" description="Helical" evidence="7">
    <location>
        <begin position="574"/>
        <end position="595"/>
    </location>
</feature>
<evidence type="ECO:0000256" key="5">
    <source>
        <dbReference type="ARBA" id="ARBA00023136"/>
    </source>
</evidence>
<evidence type="ECO:0000313" key="9">
    <source>
        <dbReference type="EMBL" id="RMX59739.1"/>
    </source>
</evidence>
<dbReference type="Gene3D" id="1.20.1070.10">
    <property type="entry name" value="Rhodopsin 7-helix transmembrane proteins"/>
    <property type="match status" value="2"/>
</dbReference>
<dbReference type="Pfam" id="PF00001">
    <property type="entry name" value="7tm_1"/>
    <property type="match status" value="2"/>
</dbReference>
<feature type="transmembrane region" description="Helical" evidence="7">
    <location>
        <begin position="331"/>
        <end position="352"/>
    </location>
</feature>
<feature type="transmembrane region" description="Helical" evidence="7">
    <location>
        <begin position="20"/>
        <end position="46"/>
    </location>
</feature>
<dbReference type="AlphaFoldDB" id="A0A3M6V1Q9"/>
<protein>
    <recommendedName>
        <fullName evidence="8">G-protein coupled receptors family 1 profile domain-containing protein</fullName>
    </recommendedName>
</protein>
<feature type="transmembrane region" description="Helical" evidence="7">
    <location>
        <begin position="139"/>
        <end position="162"/>
    </location>
</feature>
<keyword evidence="5 7" id="KW-0472">Membrane</keyword>
<gene>
    <name evidence="9" type="ORF">pdam_00020997</name>
</gene>
<dbReference type="PROSITE" id="PS50262">
    <property type="entry name" value="G_PROTEIN_RECEP_F1_2"/>
    <property type="match status" value="2"/>
</dbReference>
<dbReference type="CDD" id="cd00637">
    <property type="entry name" value="7tm_classA_rhodopsin-like"/>
    <property type="match status" value="2"/>
</dbReference>
<evidence type="ECO:0000256" key="3">
    <source>
        <dbReference type="ARBA" id="ARBA00022692"/>
    </source>
</evidence>
<dbReference type="OrthoDB" id="5963315at2759"/>
<sequence>MNYTEDSEPSKMADSHLPAVVANIVIAGFLCYTTTMMNTVTIYALWKTSSLSKPLKTLLLSLAVSDLGAGLLSQPMYIAFLVEKDLRSKNPKTLDDFSTIVSNILFLTSFCSITALSTDRFLAIQWPLRYQEIVTHRRVVILVMAIWLTTVVFIPIDVLVISRKFPSVSTAIFFTIHSLSFFTSTLTSFRIYLTIRRHSIQIQTQTQHVTQNNGLVNMARIKKSAQSTIWIYLVFWVCYLPYFFVYVYVYVESIPPPRELRMFTVTLVLVNSALNPVIYCWKIRHFRPSILRILRKITNRNNLGERSIIMSNSLPGTESHNSSSKTLQDPFYSVLMANAILNICLCYPTIMMNILAIQALRKTPSLSKNLKTLLLNLAVSDLSVGVLGQPLYIVRRVGQLHGNLHKLRTSFSIVANVLFLSSFCGVTAASADRFVSIWKPLRYHQLVTHERVVITVIAIWLLSAFLGLANVFLLTEKMSFVIFFILELFCFVSTTWFTLKVYLTIRRQNLQIQARAHSAQNSHIMIKDATLNKSAQSTYWIHFAFWVCYFPQFFVSCLRQFITHPHQQHTFMMILVSSWTLVLLNSALNPIIYCWKMRSIRRTMIDILRSIIRRIRLGLPF</sequence>
<comment type="caution">
    <text evidence="9">The sequence shown here is derived from an EMBL/GenBank/DDBJ whole genome shotgun (WGS) entry which is preliminary data.</text>
</comment>